<dbReference type="NCBIfam" id="NF047752">
    <property type="entry name" value="MntA_antitoxin"/>
    <property type="match status" value="1"/>
</dbReference>
<dbReference type="PANTHER" id="PTHR43852:SF2">
    <property type="entry name" value="PROTEIN ADENYLYLTRANSFERASE MNTA"/>
    <property type="match status" value="1"/>
</dbReference>
<evidence type="ECO:0000313" key="2">
    <source>
        <dbReference type="EMBL" id="QEN05650.1"/>
    </source>
</evidence>
<dbReference type="InterPro" id="IPR043519">
    <property type="entry name" value="NT_sf"/>
</dbReference>
<dbReference type="InterPro" id="IPR052930">
    <property type="entry name" value="TA_antitoxin_MntA"/>
</dbReference>
<organism evidence="2 3">
    <name type="scientific">Thiospirochaeta perfilievii</name>
    <dbReference type="NCBI Taxonomy" id="252967"/>
    <lineage>
        <taxon>Bacteria</taxon>
        <taxon>Pseudomonadati</taxon>
        <taxon>Spirochaetota</taxon>
        <taxon>Spirochaetia</taxon>
        <taxon>Spirochaetales</taxon>
        <taxon>Spirochaetaceae</taxon>
        <taxon>Thiospirochaeta</taxon>
    </lineage>
</organism>
<dbReference type="Pfam" id="PF18765">
    <property type="entry name" value="Polbeta"/>
    <property type="match status" value="1"/>
</dbReference>
<evidence type="ECO:0000313" key="3">
    <source>
        <dbReference type="Proteomes" id="UP000323824"/>
    </source>
</evidence>
<protein>
    <submittedName>
        <fullName evidence="2">Nucleotidyltransferase domain-containing protein</fullName>
    </submittedName>
</protein>
<dbReference type="AlphaFoldDB" id="A0A5C1QEZ5"/>
<dbReference type="CDD" id="cd05403">
    <property type="entry name" value="NT_KNTase_like"/>
    <property type="match status" value="1"/>
</dbReference>
<accession>A0A5C1QEZ5</accession>
<feature type="domain" description="Polymerase beta nucleotidyltransferase" evidence="1">
    <location>
        <begin position="15"/>
        <end position="106"/>
    </location>
</feature>
<dbReference type="SUPFAM" id="SSF81301">
    <property type="entry name" value="Nucleotidyltransferase"/>
    <property type="match status" value="1"/>
</dbReference>
<proteinExistence type="predicted"/>
<keyword evidence="2" id="KW-0808">Transferase</keyword>
<dbReference type="KEGG" id="sper:EW093_13320"/>
<name>A0A5C1QEZ5_9SPIO</name>
<dbReference type="Proteomes" id="UP000323824">
    <property type="component" value="Chromosome"/>
</dbReference>
<dbReference type="GO" id="GO:0016740">
    <property type="term" value="F:transferase activity"/>
    <property type="evidence" value="ECO:0007669"/>
    <property type="project" value="UniProtKB-KW"/>
</dbReference>
<evidence type="ECO:0000259" key="1">
    <source>
        <dbReference type="Pfam" id="PF18765"/>
    </source>
</evidence>
<reference evidence="2 3" key="2">
    <citation type="submission" date="2019-09" db="EMBL/GenBank/DDBJ databases">
        <title>Complete Genome Sequence and Methylome Analysis of free living Spirochaetas.</title>
        <authorList>
            <person name="Leshcheva N."/>
            <person name="Mikheeva N."/>
        </authorList>
    </citation>
    <scope>NUCLEOTIDE SEQUENCE [LARGE SCALE GENOMIC DNA]</scope>
    <source>
        <strain evidence="2 3">P</strain>
    </source>
</reference>
<dbReference type="InterPro" id="IPR041633">
    <property type="entry name" value="Polbeta"/>
</dbReference>
<dbReference type="PANTHER" id="PTHR43852">
    <property type="entry name" value="NUCLEOTIDYLTRANSFERASE"/>
    <property type="match status" value="1"/>
</dbReference>
<dbReference type="OrthoDB" id="370002at2"/>
<dbReference type="Gene3D" id="3.30.460.10">
    <property type="entry name" value="Beta Polymerase, domain 2"/>
    <property type="match status" value="1"/>
</dbReference>
<reference evidence="2 3" key="1">
    <citation type="submission" date="2019-02" db="EMBL/GenBank/DDBJ databases">
        <authorList>
            <person name="Fomenkov A."/>
            <person name="Dubinina G."/>
            <person name="Grabovich M."/>
            <person name="Vincze T."/>
            <person name="Roberts R.J."/>
        </authorList>
    </citation>
    <scope>NUCLEOTIDE SEQUENCE [LARGE SCALE GENOMIC DNA]</scope>
    <source>
        <strain evidence="2 3">P</strain>
    </source>
</reference>
<keyword evidence="3" id="KW-1185">Reference proteome</keyword>
<dbReference type="EMBL" id="CP035807">
    <property type="protein sequence ID" value="QEN05650.1"/>
    <property type="molecule type" value="Genomic_DNA"/>
</dbReference>
<sequence>MYNYFMSIYEQVVSNITNYVKNDSRIISVYLLGSYAKGTFTSKSDIDIGIIFHNEHLITSLDISSIATDLTYEIGITVDVGVISSKNLVYASEVIYTGKLLYCSNKDLDNLKKANLLGMYHRFNDDRKEILNAYRT</sequence>
<gene>
    <name evidence="2" type="ORF">EW093_13320</name>
</gene>